<reference evidence="1 2" key="1">
    <citation type="submission" date="2019-07" db="EMBL/GenBank/DDBJ databases">
        <title>Draft genome assembly of a fouling barnacle, Amphibalanus amphitrite (Darwin, 1854): The first reference genome for Thecostraca.</title>
        <authorList>
            <person name="Kim W."/>
        </authorList>
    </citation>
    <scope>NUCLEOTIDE SEQUENCE [LARGE SCALE GENOMIC DNA]</scope>
    <source>
        <strain evidence="1">SNU_AA5</strain>
        <tissue evidence="1">Soma without cirri and trophi</tissue>
    </source>
</reference>
<evidence type="ECO:0000313" key="2">
    <source>
        <dbReference type="Proteomes" id="UP000440578"/>
    </source>
</evidence>
<accession>A0A6A4W1G4</accession>
<dbReference type="Proteomes" id="UP000440578">
    <property type="component" value="Unassembled WGS sequence"/>
</dbReference>
<sequence>MRVTNGLQSSYCRDNQGYFYHCDDSSWGSGNSWRRWYGEGGYSDLSRSLGRGQVTFAPSGGVQLTCDFSQTGRSDWDGMVTDIVWRKVDRTFRRTTGGRSFFTDSRYNGGGFSDRASFVNIGSVDAGVGDRFDGRYGGFGGYNGGRYSGFNRPGYYGYNTGSGGYYDNNYNGPYRDRGDGFYDGFGSSSMGSFSGGYVRDDYLGPANTGFGGRPGYDSGYYSSGFGSGCSGGGGGGDSGCGCGGKALVSLSR</sequence>
<organism evidence="1 2">
    <name type="scientific">Amphibalanus amphitrite</name>
    <name type="common">Striped barnacle</name>
    <name type="synonym">Balanus amphitrite</name>
    <dbReference type="NCBI Taxonomy" id="1232801"/>
    <lineage>
        <taxon>Eukaryota</taxon>
        <taxon>Metazoa</taxon>
        <taxon>Ecdysozoa</taxon>
        <taxon>Arthropoda</taxon>
        <taxon>Crustacea</taxon>
        <taxon>Multicrustacea</taxon>
        <taxon>Cirripedia</taxon>
        <taxon>Thoracica</taxon>
        <taxon>Thoracicalcarea</taxon>
        <taxon>Balanomorpha</taxon>
        <taxon>Balanoidea</taxon>
        <taxon>Balanidae</taxon>
        <taxon>Amphibalaninae</taxon>
        <taxon>Amphibalanus</taxon>
    </lineage>
</organism>
<comment type="caution">
    <text evidence="1">The sequence shown here is derived from an EMBL/GenBank/DDBJ whole genome shotgun (WGS) entry which is preliminary data.</text>
</comment>
<keyword evidence="2" id="KW-1185">Reference proteome</keyword>
<name>A0A6A4W1G4_AMPAM</name>
<evidence type="ECO:0000313" key="1">
    <source>
        <dbReference type="EMBL" id="KAF0299783.1"/>
    </source>
</evidence>
<dbReference type="EMBL" id="VIIS01001332">
    <property type="protein sequence ID" value="KAF0299783.1"/>
    <property type="molecule type" value="Genomic_DNA"/>
</dbReference>
<proteinExistence type="predicted"/>
<dbReference type="AlphaFoldDB" id="A0A6A4W1G4"/>
<protein>
    <submittedName>
        <fullName evidence="1">Uncharacterized protein</fullName>
    </submittedName>
</protein>
<gene>
    <name evidence="1" type="ORF">FJT64_027568</name>
</gene>